<dbReference type="RefSeq" id="WP_086088154.1">
    <property type="nucleotide sequence ID" value="NZ_CP021112.1"/>
</dbReference>
<dbReference type="EMBL" id="CP021112">
    <property type="protein sequence ID" value="ARP99748.1"/>
    <property type="molecule type" value="Genomic_DNA"/>
</dbReference>
<dbReference type="AlphaFoldDB" id="A0A1W6ZQQ7"/>
<accession>A0A1W6ZQQ7</accession>
<dbReference type="OrthoDB" id="5290997at2"/>
<keyword evidence="5" id="KW-1185">Reference proteome</keyword>
<dbReference type="PANTHER" id="PTHR10434">
    <property type="entry name" value="1-ACYL-SN-GLYCEROL-3-PHOSPHATE ACYLTRANSFERASE"/>
    <property type="match status" value="1"/>
</dbReference>
<protein>
    <submittedName>
        <fullName evidence="4">1-acyl-sn-glycerol-3-phosphate acyltransferase</fullName>
    </submittedName>
</protein>
<dbReference type="Pfam" id="PF01553">
    <property type="entry name" value="Acyltransferase"/>
    <property type="match status" value="1"/>
</dbReference>
<organism evidence="4 5">
    <name type="scientific">Pseudorhodoplanes sinuspersici</name>
    <dbReference type="NCBI Taxonomy" id="1235591"/>
    <lineage>
        <taxon>Bacteria</taxon>
        <taxon>Pseudomonadati</taxon>
        <taxon>Pseudomonadota</taxon>
        <taxon>Alphaproteobacteria</taxon>
        <taxon>Hyphomicrobiales</taxon>
        <taxon>Pseudorhodoplanes</taxon>
    </lineage>
</organism>
<dbReference type="KEGG" id="psin:CAK95_12110"/>
<dbReference type="STRING" id="1235591.CAK95_12110"/>
<dbReference type="GO" id="GO:0006654">
    <property type="term" value="P:phosphatidic acid biosynthetic process"/>
    <property type="evidence" value="ECO:0007669"/>
    <property type="project" value="TreeGrafter"/>
</dbReference>
<evidence type="ECO:0000256" key="1">
    <source>
        <dbReference type="ARBA" id="ARBA00005189"/>
    </source>
</evidence>
<dbReference type="InterPro" id="IPR002123">
    <property type="entry name" value="Plipid/glycerol_acylTrfase"/>
</dbReference>
<evidence type="ECO:0000256" key="2">
    <source>
        <dbReference type="ARBA" id="ARBA00022679"/>
    </source>
</evidence>
<comment type="pathway">
    <text evidence="1">Lipid metabolism.</text>
</comment>
<dbReference type="SUPFAM" id="SSF69593">
    <property type="entry name" value="Glycerol-3-phosphate (1)-acyltransferase"/>
    <property type="match status" value="1"/>
</dbReference>
<name>A0A1W6ZQQ7_9HYPH</name>
<evidence type="ECO:0000256" key="3">
    <source>
        <dbReference type="ARBA" id="ARBA00023315"/>
    </source>
</evidence>
<dbReference type="GO" id="GO:0003841">
    <property type="term" value="F:1-acylglycerol-3-phosphate O-acyltransferase activity"/>
    <property type="evidence" value="ECO:0007669"/>
    <property type="project" value="TreeGrafter"/>
</dbReference>
<keyword evidence="3 4" id="KW-0012">Acyltransferase</keyword>
<reference evidence="4 5" key="1">
    <citation type="submission" date="2017-05" db="EMBL/GenBank/DDBJ databases">
        <title>Full genome sequence of Pseudorhodoplanes sinuspersici.</title>
        <authorList>
            <person name="Dastgheib S.M.M."/>
            <person name="Shavandi M."/>
            <person name="Tirandaz H."/>
        </authorList>
    </citation>
    <scope>NUCLEOTIDE SEQUENCE [LARGE SCALE GENOMIC DNA]</scope>
    <source>
        <strain evidence="4 5">RIPI110</strain>
    </source>
</reference>
<keyword evidence="2 4" id="KW-0808">Transferase</keyword>
<sequence length="247" mass="27752">MILLRSIAFNIVFYLVLFVYLIAALPTLLMPRGAILAMVKNWSALNLTMLRVMCGLTYEFRGIEKIPAGAVLVASKHQSMWETFALLTILKDPAYILKRELMWIPFFGWHAWKARMIPVDRGARSQALASMTAHAKKEVAAGRQIIIFPEGTRRAPGAEPKYKFGVAFLYNALDIPCVPVALNSGVFWPRRSIMRYPGVVRVEFLDPIAPGLDRQTFFNQLQNDVETATAKLVAMADRDVGLTHRDG</sequence>
<dbReference type="SMART" id="SM00563">
    <property type="entry name" value="PlsC"/>
    <property type="match status" value="1"/>
</dbReference>
<dbReference type="Proteomes" id="UP000194137">
    <property type="component" value="Chromosome"/>
</dbReference>
<gene>
    <name evidence="4" type="ORF">CAK95_12110</name>
</gene>
<evidence type="ECO:0000313" key="5">
    <source>
        <dbReference type="Proteomes" id="UP000194137"/>
    </source>
</evidence>
<dbReference type="CDD" id="cd07989">
    <property type="entry name" value="LPLAT_AGPAT-like"/>
    <property type="match status" value="1"/>
</dbReference>
<evidence type="ECO:0000313" key="4">
    <source>
        <dbReference type="EMBL" id="ARP99748.1"/>
    </source>
</evidence>
<proteinExistence type="predicted"/>
<dbReference type="PANTHER" id="PTHR10434:SF40">
    <property type="entry name" value="1-ACYL-SN-GLYCEROL-3-PHOSPHATE ACYLTRANSFERASE"/>
    <property type="match status" value="1"/>
</dbReference>